<protein>
    <submittedName>
        <fullName evidence="1">Uncharacterized protein</fullName>
    </submittedName>
</protein>
<name>A0ABC8JT79_ERUVS</name>
<accession>A0ABC8JT79</accession>
<dbReference type="AlphaFoldDB" id="A0ABC8JT79"/>
<evidence type="ECO:0000313" key="2">
    <source>
        <dbReference type="Proteomes" id="UP001642260"/>
    </source>
</evidence>
<keyword evidence="2" id="KW-1185">Reference proteome</keyword>
<proteinExistence type="predicted"/>
<gene>
    <name evidence="1" type="ORF">ERUC_LOCUS15264</name>
</gene>
<dbReference type="Proteomes" id="UP001642260">
    <property type="component" value="Unassembled WGS sequence"/>
</dbReference>
<comment type="caution">
    <text evidence="1">The sequence shown here is derived from an EMBL/GenBank/DDBJ whole genome shotgun (WGS) entry which is preliminary data.</text>
</comment>
<organism evidence="1 2">
    <name type="scientific">Eruca vesicaria subsp. sativa</name>
    <name type="common">Garden rocket</name>
    <name type="synonym">Eruca sativa</name>
    <dbReference type="NCBI Taxonomy" id="29727"/>
    <lineage>
        <taxon>Eukaryota</taxon>
        <taxon>Viridiplantae</taxon>
        <taxon>Streptophyta</taxon>
        <taxon>Embryophyta</taxon>
        <taxon>Tracheophyta</taxon>
        <taxon>Spermatophyta</taxon>
        <taxon>Magnoliopsida</taxon>
        <taxon>eudicotyledons</taxon>
        <taxon>Gunneridae</taxon>
        <taxon>Pentapetalae</taxon>
        <taxon>rosids</taxon>
        <taxon>malvids</taxon>
        <taxon>Brassicales</taxon>
        <taxon>Brassicaceae</taxon>
        <taxon>Brassiceae</taxon>
        <taxon>Eruca</taxon>
    </lineage>
</organism>
<dbReference type="EMBL" id="CAKOAT010141821">
    <property type="protein sequence ID" value="CAH8339867.1"/>
    <property type="molecule type" value="Genomic_DNA"/>
</dbReference>
<reference evidence="1 2" key="1">
    <citation type="submission" date="2022-03" db="EMBL/GenBank/DDBJ databases">
        <authorList>
            <person name="Macdonald S."/>
            <person name="Ahmed S."/>
            <person name="Newling K."/>
        </authorList>
    </citation>
    <scope>NUCLEOTIDE SEQUENCE [LARGE SCALE GENOMIC DNA]</scope>
</reference>
<sequence>MADSVLEKATSALGAATETVTASVETPKTDVLKDAVENVVSRGIDGAKSMLHNLEEKKGEVSTKIVGAVSQFAGSAYSSATAAANRDFAVSADNQVGIKTTKENFKSDRLLCLFLLQL</sequence>
<evidence type="ECO:0000313" key="1">
    <source>
        <dbReference type="EMBL" id="CAH8339867.1"/>
    </source>
</evidence>